<dbReference type="Gene3D" id="3.50.50.60">
    <property type="entry name" value="FAD/NAD(P)-binding domain"/>
    <property type="match status" value="1"/>
</dbReference>
<keyword evidence="2" id="KW-0503">Monooxygenase</keyword>
<reference evidence="4 5" key="1">
    <citation type="submission" date="2022-03" db="EMBL/GenBank/DDBJ databases">
        <title>Isotopic signatures of nitrous oxide derived from detoxification processes.</title>
        <authorList>
            <person name="Behrendt U."/>
            <person name="Buchen C."/>
            <person name="Well R."/>
            <person name="Ulrich A."/>
            <person name="Rohe L."/>
            <person name="Kolb S."/>
            <person name="Schloter M."/>
            <person name="Horn M.A."/>
            <person name="Augustin J."/>
        </authorList>
    </citation>
    <scope>NUCLEOTIDE SEQUENCE [LARGE SCALE GENOMIC DNA]</scope>
    <source>
        <strain evidence="4 5">S4-C24</strain>
    </source>
</reference>
<evidence type="ECO:0000256" key="1">
    <source>
        <dbReference type="ARBA" id="ARBA00023002"/>
    </source>
</evidence>
<gene>
    <name evidence="4" type="ORF">MNQ99_04070</name>
</gene>
<dbReference type="PANTHER" id="PTHR13789">
    <property type="entry name" value="MONOOXYGENASE"/>
    <property type="match status" value="1"/>
</dbReference>
<dbReference type="Proteomes" id="UP000829069">
    <property type="component" value="Chromosome"/>
</dbReference>
<feature type="domain" description="FAD-binding" evidence="3">
    <location>
        <begin position="8"/>
        <end position="341"/>
    </location>
</feature>
<evidence type="ECO:0000313" key="4">
    <source>
        <dbReference type="EMBL" id="UNK46549.1"/>
    </source>
</evidence>
<evidence type="ECO:0000256" key="2">
    <source>
        <dbReference type="ARBA" id="ARBA00023033"/>
    </source>
</evidence>
<accession>A0ABY3WFT1</accession>
<dbReference type="PANTHER" id="PTHR13789:SF309">
    <property type="entry name" value="PUTATIVE (AFU_ORTHOLOGUE AFUA_6G14510)-RELATED"/>
    <property type="match status" value="1"/>
</dbReference>
<dbReference type="Pfam" id="PF01494">
    <property type="entry name" value="FAD_binding_3"/>
    <property type="match status" value="1"/>
</dbReference>
<dbReference type="InterPro" id="IPR002938">
    <property type="entry name" value="FAD-bd"/>
</dbReference>
<keyword evidence="5" id="KW-1185">Reference proteome</keyword>
<dbReference type="SUPFAM" id="SSF51905">
    <property type="entry name" value="FAD/NAD(P)-binding domain"/>
    <property type="match status" value="1"/>
</dbReference>
<dbReference type="RefSeq" id="WP_241914538.1">
    <property type="nucleotide sequence ID" value="NZ_CP093326.1"/>
</dbReference>
<sequence>MASQQRSALIVGAGIAGLATARALQRTGWKVHVVERSGTLQPMGTGITIWANGTRALERLGLLGAFQDASLPVGGSSHDQFGNVLASFSSDDMRHRYGHPLRAIHRSDLTTLLNDSLYVNTVHLGLQAVKFRRDPHGGTVMLNNGGNMHADLVIGADGLRSLVRHDLVGDGAPRASGITAMRAVCPIGDLDPEWLPWGESWGNGEVFGMVPLPGGLVYWYATMPNAALAQDGDVLWRTLALQRFDSWHPAIRGVILATKSQDIMAHELFDRKPVLAWSGSHATLVGDAAHPMLPFLGQGAGQALEDAVALADALAADWNITSALRSYEQARAPHTAKVVKGSRKMASMAREQKPWKQKLQRSMISMLPQALVYRQLDDVVGRVKS</sequence>
<name>A0ABY3WFT1_9MICC</name>
<dbReference type="EMBL" id="CP093326">
    <property type="protein sequence ID" value="UNK46549.1"/>
    <property type="molecule type" value="Genomic_DNA"/>
</dbReference>
<dbReference type="InterPro" id="IPR036188">
    <property type="entry name" value="FAD/NAD-bd_sf"/>
</dbReference>
<organism evidence="4 5">
    <name type="scientific">Arthrobacter sulfonylureivorans</name>
    <dbReference type="NCBI Taxonomy" id="2486855"/>
    <lineage>
        <taxon>Bacteria</taxon>
        <taxon>Bacillati</taxon>
        <taxon>Actinomycetota</taxon>
        <taxon>Actinomycetes</taxon>
        <taxon>Micrococcales</taxon>
        <taxon>Micrococcaceae</taxon>
        <taxon>Arthrobacter</taxon>
    </lineage>
</organism>
<keyword evidence="1" id="KW-0560">Oxidoreductase</keyword>
<evidence type="ECO:0000259" key="3">
    <source>
        <dbReference type="Pfam" id="PF01494"/>
    </source>
</evidence>
<dbReference type="InterPro" id="IPR050493">
    <property type="entry name" value="FAD-dep_Monooxygenase_BioMet"/>
</dbReference>
<proteinExistence type="predicted"/>
<evidence type="ECO:0000313" key="5">
    <source>
        <dbReference type="Proteomes" id="UP000829069"/>
    </source>
</evidence>
<protein>
    <submittedName>
        <fullName evidence="4">FAD-dependent oxidoreductase</fullName>
    </submittedName>
</protein>
<dbReference type="PRINTS" id="PR00420">
    <property type="entry name" value="RNGMNOXGNASE"/>
</dbReference>